<accession>W5IIJ8</accession>
<dbReference type="EMBL" id="ADCX01000002">
    <property type="protein sequence ID" value="EFG26817.1"/>
    <property type="molecule type" value="Genomic_DNA"/>
</dbReference>
<feature type="transmembrane region" description="Helical" evidence="1">
    <location>
        <begin position="55"/>
        <end position="81"/>
    </location>
</feature>
<comment type="caution">
    <text evidence="2">The sequence shown here is derived from an EMBL/GenBank/DDBJ whole genome shotgun (WGS) entry which is preliminary data.</text>
</comment>
<protein>
    <recommendedName>
        <fullName evidence="4">Beta-carotene 15,15'-monooxygenase</fullName>
    </recommendedName>
</protein>
<feature type="transmembrane region" description="Helical" evidence="1">
    <location>
        <begin position="261"/>
        <end position="286"/>
    </location>
</feature>
<dbReference type="HOGENOM" id="CLU_445285_0_0_11"/>
<gene>
    <name evidence="2" type="ORF">HMPREF9020_00445</name>
</gene>
<feature type="transmembrane region" description="Helical" evidence="1">
    <location>
        <begin position="313"/>
        <end position="331"/>
    </location>
</feature>
<dbReference type="RefSeq" id="WP_006292801.1">
    <property type="nucleotide sequence ID" value="NZ_GG770225.1"/>
</dbReference>
<evidence type="ECO:0000256" key="1">
    <source>
        <dbReference type="SAM" id="Phobius"/>
    </source>
</evidence>
<feature type="transmembrane region" description="Helical" evidence="1">
    <location>
        <begin position="405"/>
        <end position="430"/>
    </location>
</feature>
<proteinExistence type="predicted"/>
<organism evidence="2 3">
    <name type="scientific">Scardovia inopinata F0304</name>
    <dbReference type="NCBI Taxonomy" id="641146"/>
    <lineage>
        <taxon>Bacteria</taxon>
        <taxon>Bacillati</taxon>
        <taxon>Actinomycetota</taxon>
        <taxon>Actinomycetes</taxon>
        <taxon>Bifidobacteriales</taxon>
        <taxon>Bifidobacteriaceae</taxon>
        <taxon>Scardovia</taxon>
    </lineage>
</organism>
<keyword evidence="3" id="KW-1185">Reference proteome</keyword>
<keyword evidence="1" id="KW-0472">Membrane</keyword>
<keyword evidence="1" id="KW-1133">Transmembrane helix</keyword>
<evidence type="ECO:0008006" key="4">
    <source>
        <dbReference type="Google" id="ProtNLM"/>
    </source>
</evidence>
<dbReference type="Pfam" id="PF19484">
    <property type="entry name" value="DUF6020"/>
    <property type="match status" value="1"/>
</dbReference>
<feature type="transmembrane region" description="Helical" evidence="1">
    <location>
        <begin position="640"/>
        <end position="657"/>
    </location>
</feature>
<dbReference type="Proteomes" id="UP000005777">
    <property type="component" value="Unassembled WGS sequence"/>
</dbReference>
<evidence type="ECO:0000313" key="2">
    <source>
        <dbReference type="EMBL" id="EFG26817.1"/>
    </source>
</evidence>
<evidence type="ECO:0000313" key="3">
    <source>
        <dbReference type="Proteomes" id="UP000005777"/>
    </source>
</evidence>
<dbReference type="InterPro" id="IPR046062">
    <property type="entry name" value="DUF6020"/>
</dbReference>
<sequence length="672" mass="76845">MTNSDRSTSIRPFPVHHSPAATIALVLRWILAGLVCLWLAFCTAVGPIYRANHSILTFAVGNWLILIFSFAIYLSLLASLVDLSRPHSRLKTVSKLLAARAKKLKKPVLTRLKGMRWIQQIQSKLTVHAKKSTSRKNPPALSLIKKITSSWRPWIITHTQYSWQIACIVGFFWLIFLALVPTIFGADALSQWNEAKRWIAYLNGSRPDYMESFNVVDVYPIAHYLWPTTSTYLTNQHNVVLTIITGSLLELSNQWTGSLDLGFIFLSLLQAAFALFCVSVTMARFFRFARPSRIYQDSSHLERNSTAGPWPRLIIIVFFSFNPLVVFSMPALTKSPLFAFAFLWWFGLWFEIFASPHTSKISRRRTAGLFLSSLIMLISAKYALYILAIQIILVLLSDRSRWRTWLAGLVLPLLIFQVGLNVAVGTGAIINGDPIESRGVQVQQIARVMKLDPLNISPKTKRQLQPIFNLYAMGNTYFPDDADRVKSSGGDPKIETYKWETVTAKDMSHLNEAWLDLGKRNPVIYLDAFLAKIYGYFDISDPPYVSAAYYVKTPQIDTRTSWIRYWLPGIREYIKDSSLRASSKPVIGQLMHGNFYVIICLMIICAEFILRRWTYLLRHFPLLLLMGVMVLSPANNFDRHMLPLAFVCLFMIITFIRESRRHISRSRRALPQ</sequence>
<name>W5IIJ8_SCAIO</name>
<feature type="transmembrane region" description="Helical" evidence="1">
    <location>
        <begin position="367"/>
        <end position="393"/>
    </location>
</feature>
<keyword evidence="1" id="KW-0812">Transmembrane</keyword>
<dbReference type="eggNOG" id="ENOG50342TV">
    <property type="taxonomic scope" value="Bacteria"/>
</dbReference>
<feature type="transmembrane region" description="Helical" evidence="1">
    <location>
        <begin position="161"/>
        <end position="184"/>
    </location>
</feature>
<dbReference type="AlphaFoldDB" id="W5IIJ8"/>
<feature type="transmembrane region" description="Helical" evidence="1">
    <location>
        <begin position="337"/>
        <end position="355"/>
    </location>
</feature>
<feature type="transmembrane region" description="Helical" evidence="1">
    <location>
        <begin position="21"/>
        <end position="49"/>
    </location>
</feature>
<reference evidence="2 3" key="1">
    <citation type="submission" date="2012-01" db="EMBL/GenBank/DDBJ databases">
        <title>The Genome Sequence of Scardovia inopinata F0304.</title>
        <authorList>
            <consortium name="The Broad Institute Genome Sequencing Platform"/>
            <person name="Earl A."/>
            <person name="Ward D."/>
            <person name="Feldgarden M."/>
            <person name="Gevers D."/>
            <person name="Izard J."/>
            <person name="Baranova O.V."/>
            <person name="Blanton J.M."/>
            <person name="Tanner A.C."/>
            <person name="Dewhirst F.E."/>
            <person name="Young S.K."/>
            <person name="Zeng Q."/>
            <person name="Gargeya S."/>
            <person name="Fitzgerald M."/>
            <person name="Haas B."/>
            <person name="Abouelleil A."/>
            <person name="Alvarado L."/>
            <person name="Arachchi H.M."/>
            <person name="Berlin A."/>
            <person name="Chapman S.B."/>
            <person name="Gearin G."/>
            <person name="Goldberg J."/>
            <person name="Griggs A."/>
            <person name="Gujja S."/>
            <person name="Hansen M."/>
            <person name="Heiman D."/>
            <person name="Howarth C."/>
            <person name="Larimer J."/>
            <person name="Lui A."/>
            <person name="MacDonald P.J."/>
            <person name="McCowen C."/>
            <person name="Montmayeur A."/>
            <person name="Murphy C."/>
            <person name="Neiman D."/>
            <person name="Pearson M."/>
            <person name="Priest M."/>
            <person name="Roberts A."/>
            <person name="Saif S."/>
            <person name="Shea T."/>
            <person name="Sisk P."/>
            <person name="Stolte C."/>
            <person name="Sykes S."/>
            <person name="Wortman J."/>
            <person name="Nusbaum C."/>
            <person name="Birren B."/>
        </authorList>
    </citation>
    <scope>NUCLEOTIDE SEQUENCE [LARGE SCALE GENOMIC DNA]</scope>
    <source>
        <strain evidence="2 3">F0304</strain>
    </source>
</reference>